<accession>A0A4R7VFK0</accession>
<protein>
    <submittedName>
        <fullName evidence="3">Activator of Hsp90 ATPase-like protein</fullName>
    </submittedName>
</protein>
<name>A0A4R7VFK0_9PSEU</name>
<dbReference type="Proteomes" id="UP000294927">
    <property type="component" value="Unassembled WGS sequence"/>
</dbReference>
<evidence type="ECO:0000256" key="1">
    <source>
        <dbReference type="ARBA" id="ARBA00006817"/>
    </source>
</evidence>
<dbReference type="Pfam" id="PF08327">
    <property type="entry name" value="AHSA1"/>
    <property type="match status" value="1"/>
</dbReference>
<dbReference type="AlphaFoldDB" id="A0A4R7VFK0"/>
<feature type="domain" description="Activator of Hsp90 ATPase homologue 1/2-like C-terminal" evidence="2">
    <location>
        <begin position="14"/>
        <end position="127"/>
    </location>
</feature>
<proteinExistence type="inferred from homology"/>
<dbReference type="EMBL" id="SOCP01000009">
    <property type="protein sequence ID" value="TDV47819.1"/>
    <property type="molecule type" value="Genomic_DNA"/>
</dbReference>
<evidence type="ECO:0000259" key="2">
    <source>
        <dbReference type="Pfam" id="PF08327"/>
    </source>
</evidence>
<organism evidence="3 4">
    <name type="scientific">Actinophytocola oryzae</name>
    <dbReference type="NCBI Taxonomy" id="502181"/>
    <lineage>
        <taxon>Bacteria</taxon>
        <taxon>Bacillati</taxon>
        <taxon>Actinomycetota</taxon>
        <taxon>Actinomycetes</taxon>
        <taxon>Pseudonocardiales</taxon>
        <taxon>Pseudonocardiaceae</taxon>
    </lineage>
</organism>
<gene>
    <name evidence="3" type="ORF">CLV71_10954</name>
</gene>
<keyword evidence="4" id="KW-1185">Reference proteome</keyword>
<evidence type="ECO:0000313" key="4">
    <source>
        <dbReference type="Proteomes" id="UP000294927"/>
    </source>
</evidence>
<dbReference type="RefSeq" id="WP_133905119.1">
    <property type="nucleotide sequence ID" value="NZ_SOCP01000009.1"/>
</dbReference>
<dbReference type="InterPro" id="IPR023393">
    <property type="entry name" value="START-like_dom_sf"/>
</dbReference>
<comment type="similarity">
    <text evidence="1">Belongs to the AHA1 family.</text>
</comment>
<dbReference type="Gene3D" id="3.30.530.20">
    <property type="match status" value="1"/>
</dbReference>
<dbReference type="OrthoDB" id="8417725at2"/>
<dbReference type="InterPro" id="IPR013538">
    <property type="entry name" value="ASHA1/2-like_C"/>
</dbReference>
<dbReference type="SUPFAM" id="SSF55961">
    <property type="entry name" value="Bet v1-like"/>
    <property type="match status" value="1"/>
</dbReference>
<evidence type="ECO:0000313" key="3">
    <source>
        <dbReference type="EMBL" id="TDV47819.1"/>
    </source>
</evidence>
<sequence length="248" mass="26555">MTEEHVTSAEAIAAGPEEVWAAITTASGSEAWSFRADVEPNEGGAVRLHRGPFAPDAAATVTAWEPPRRFAYEEPPSATEYLVEARDRGSCVVRVVSTFPGGTEWDDLAEEAGNGWRMSLLVLRAYVTHFAGLRSARLDLTAPVDAPVSARAEVGAVVATSLGVGGLTAGEEFHNALADGTVEHLGPYFTLLRATRPCPALFAISSFPMDAVTLSVNVTGRLYGADAEAVATRERPRWQDWLTRLTTQ</sequence>
<reference evidence="3 4" key="1">
    <citation type="submission" date="2019-03" db="EMBL/GenBank/DDBJ databases">
        <title>Genomic Encyclopedia of Archaeal and Bacterial Type Strains, Phase II (KMG-II): from individual species to whole genera.</title>
        <authorList>
            <person name="Goeker M."/>
        </authorList>
    </citation>
    <scope>NUCLEOTIDE SEQUENCE [LARGE SCALE GENOMIC DNA]</scope>
    <source>
        <strain evidence="3 4">DSM 45499</strain>
    </source>
</reference>
<comment type="caution">
    <text evidence="3">The sequence shown here is derived from an EMBL/GenBank/DDBJ whole genome shotgun (WGS) entry which is preliminary data.</text>
</comment>